<reference evidence="1" key="1">
    <citation type="journal article" date="2020" name="mSystems">
        <title>Genome- and Community-Level Interaction Insights into Carbon Utilization and Element Cycling Functions of Hydrothermarchaeota in Hydrothermal Sediment.</title>
        <authorList>
            <person name="Zhou Z."/>
            <person name="Liu Y."/>
            <person name="Xu W."/>
            <person name="Pan J."/>
            <person name="Luo Z.H."/>
            <person name="Li M."/>
        </authorList>
    </citation>
    <scope>NUCLEOTIDE SEQUENCE [LARGE SCALE GENOMIC DNA]</scope>
    <source>
        <strain evidence="1">HyVt-96</strain>
    </source>
</reference>
<dbReference type="AlphaFoldDB" id="A0A7V5LUG1"/>
<sequence>MHERTTSSGLSFLEADFSFYELMGIQGGYTYPHLNSRREAQAGITLYPSSIKYGYLGWPYSERLSVAVRYLNSGDIEMRDESGSLLGTFTYQLIDPVFSYTYPLRENFFLYTFLGVLYEGAEEYKNYVFHMDAGGRYFLSGKSSFIFILRNICWNREKISMPVFSELSISYNMDIINTTFSLEYWKGYGPFFTFSIYRDFTPSLGLYYSFNSKRGPDLVEASCLGLKITKGKITLLFAYTPQEVGDIYSTNISIGF</sequence>
<protein>
    <submittedName>
        <fullName evidence="1">Uncharacterized protein</fullName>
    </submittedName>
</protein>
<gene>
    <name evidence="1" type="ORF">ENL43_01665</name>
</gene>
<organism evidence="1">
    <name type="scientific">candidate division WOR-3 bacterium</name>
    <dbReference type="NCBI Taxonomy" id="2052148"/>
    <lineage>
        <taxon>Bacteria</taxon>
        <taxon>Bacteria division WOR-3</taxon>
    </lineage>
</organism>
<accession>A0A7V5LUG1</accession>
<evidence type="ECO:0000313" key="1">
    <source>
        <dbReference type="EMBL" id="HHF53056.1"/>
    </source>
</evidence>
<comment type="caution">
    <text evidence="1">The sequence shown here is derived from an EMBL/GenBank/DDBJ whole genome shotgun (WGS) entry which is preliminary data.</text>
</comment>
<dbReference type="Proteomes" id="UP000886050">
    <property type="component" value="Unassembled WGS sequence"/>
</dbReference>
<dbReference type="EMBL" id="DRTX01000093">
    <property type="protein sequence ID" value="HHF53056.1"/>
    <property type="molecule type" value="Genomic_DNA"/>
</dbReference>
<name>A0A7V5LUG1_UNCW3</name>
<proteinExistence type="predicted"/>